<organism evidence="1 2">
    <name type="scientific">Nannochloropsis gaditana</name>
    <dbReference type="NCBI Taxonomy" id="72520"/>
    <lineage>
        <taxon>Eukaryota</taxon>
        <taxon>Sar</taxon>
        <taxon>Stramenopiles</taxon>
        <taxon>Ochrophyta</taxon>
        <taxon>Eustigmatophyceae</taxon>
        <taxon>Eustigmatales</taxon>
        <taxon>Monodopsidaceae</taxon>
        <taxon>Nannochloropsis</taxon>
    </lineage>
</organism>
<reference evidence="1 2" key="1">
    <citation type="journal article" date="2014" name="Mol. Plant">
        <title>Chromosome Scale Genome Assembly and Transcriptome Profiling of Nannochloropsis gaditana in Nitrogen Depletion.</title>
        <authorList>
            <person name="Corteggiani Carpinelli E."/>
            <person name="Telatin A."/>
            <person name="Vitulo N."/>
            <person name="Forcato C."/>
            <person name="D'Angelo M."/>
            <person name="Schiavon R."/>
            <person name="Vezzi A."/>
            <person name="Giacometti G.M."/>
            <person name="Morosinotto T."/>
            <person name="Valle G."/>
        </authorList>
    </citation>
    <scope>NUCLEOTIDE SEQUENCE [LARGE SCALE GENOMIC DNA]</scope>
    <source>
        <strain evidence="1 2">B-31</strain>
    </source>
</reference>
<comment type="caution">
    <text evidence="1">The sequence shown here is derived from an EMBL/GenBank/DDBJ whole genome shotgun (WGS) entry which is preliminary data.</text>
</comment>
<evidence type="ECO:0000313" key="1">
    <source>
        <dbReference type="EMBL" id="EWM22397.1"/>
    </source>
</evidence>
<accession>W7T7F0</accession>
<dbReference type="OrthoDB" id="337581at2759"/>
<protein>
    <submittedName>
        <fullName evidence="1">Uncharacterized protein</fullName>
    </submittedName>
</protein>
<gene>
    <name evidence="1" type="ORF">Naga_100067g10</name>
</gene>
<dbReference type="EMBL" id="AZIL01002193">
    <property type="protein sequence ID" value="EWM22397.1"/>
    <property type="molecule type" value="Genomic_DNA"/>
</dbReference>
<dbReference type="Proteomes" id="UP000019335">
    <property type="component" value="Unassembled WGS sequence"/>
</dbReference>
<evidence type="ECO:0000313" key="2">
    <source>
        <dbReference type="Proteomes" id="UP000019335"/>
    </source>
</evidence>
<sequence length="136" mass="15642">MSYEPTFHLATNGICGGLEIFLPKSSEAFVHFDCSEARSWSYGLGALNQGMRALTVAKETEIRKCERDCSTTWIQELHQNDQEQGRADIAHLVMVDEHRRGLQLFRRGLLGIHVKHFLKVESIRRSWKCLHRSSTE</sequence>
<dbReference type="AlphaFoldDB" id="W7T7F0"/>
<keyword evidence="2" id="KW-1185">Reference proteome</keyword>
<name>W7T7F0_9STRA</name>
<dbReference type="Gene3D" id="3.70.10.10">
    <property type="match status" value="1"/>
</dbReference>
<proteinExistence type="predicted"/>